<dbReference type="EMBL" id="JACVVK020000036">
    <property type="protein sequence ID" value="KAK7500625.1"/>
    <property type="molecule type" value="Genomic_DNA"/>
</dbReference>
<comment type="caution">
    <text evidence="2">The sequence shown here is derived from an EMBL/GenBank/DDBJ whole genome shotgun (WGS) entry which is preliminary data.</text>
</comment>
<dbReference type="AlphaFoldDB" id="A0ABD0LMU3"/>
<feature type="region of interest" description="Disordered" evidence="1">
    <location>
        <begin position="1"/>
        <end position="21"/>
    </location>
</feature>
<evidence type="ECO:0000313" key="3">
    <source>
        <dbReference type="Proteomes" id="UP001519460"/>
    </source>
</evidence>
<reference evidence="2 3" key="1">
    <citation type="journal article" date="2023" name="Sci. Data">
        <title>Genome assembly of the Korean intertidal mud-creeper Batillaria attramentaria.</title>
        <authorList>
            <person name="Patra A.K."/>
            <person name="Ho P.T."/>
            <person name="Jun S."/>
            <person name="Lee S.J."/>
            <person name="Kim Y."/>
            <person name="Won Y.J."/>
        </authorList>
    </citation>
    <scope>NUCLEOTIDE SEQUENCE [LARGE SCALE GENOMIC DNA]</scope>
    <source>
        <strain evidence="2">Wonlab-2016</strain>
    </source>
</reference>
<keyword evidence="3" id="KW-1185">Reference proteome</keyword>
<gene>
    <name evidence="2" type="ORF">BaRGS_00008200</name>
</gene>
<evidence type="ECO:0000313" key="2">
    <source>
        <dbReference type="EMBL" id="KAK7500625.1"/>
    </source>
</evidence>
<sequence>MATKLPRDASPASQYDVHATERSSDVMVMMTVPSSTTHRTSATAETSSSKIKHVITLSTSYRSVHAGSVGDSEFCPSAHSRVKHALTSRRLET</sequence>
<evidence type="ECO:0000256" key="1">
    <source>
        <dbReference type="SAM" id="MobiDB-lite"/>
    </source>
</evidence>
<name>A0ABD0LMU3_9CAEN</name>
<protein>
    <submittedName>
        <fullName evidence="2">Uncharacterized protein</fullName>
    </submittedName>
</protein>
<dbReference type="Proteomes" id="UP001519460">
    <property type="component" value="Unassembled WGS sequence"/>
</dbReference>
<accession>A0ABD0LMU3</accession>
<proteinExistence type="predicted"/>
<organism evidence="2 3">
    <name type="scientific">Batillaria attramentaria</name>
    <dbReference type="NCBI Taxonomy" id="370345"/>
    <lineage>
        <taxon>Eukaryota</taxon>
        <taxon>Metazoa</taxon>
        <taxon>Spiralia</taxon>
        <taxon>Lophotrochozoa</taxon>
        <taxon>Mollusca</taxon>
        <taxon>Gastropoda</taxon>
        <taxon>Caenogastropoda</taxon>
        <taxon>Sorbeoconcha</taxon>
        <taxon>Cerithioidea</taxon>
        <taxon>Batillariidae</taxon>
        <taxon>Batillaria</taxon>
    </lineage>
</organism>